<dbReference type="InterPro" id="IPR004195">
    <property type="entry name" value="Head_decoration_D"/>
</dbReference>
<reference evidence="1 2" key="1">
    <citation type="submission" date="2022-04" db="EMBL/GenBank/DDBJ databases">
        <title>Genome sequence of soybean root-associated Caulobacter segnis RL271.</title>
        <authorList>
            <person name="Longley R."/>
            <person name="Bonito G."/>
            <person name="Trigodet F."/>
            <person name="Crosson S."/>
            <person name="Fiebig A."/>
        </authorList>
    </citation>
    <scope>NUCLEOTIDE SEQUENCE [LARGE SCALE GENOMIC DNA]</scope>
    <source>
        <strain evidence="1 2">RL271</strain>
    </source>
</reference>
<proteinExistence type="predicted"/>
<accession>A0ABY4ZX79</accession>
<dbReference type="Gene3D" id="2.40.300.10">
    <property type="entry name" value="Head decoration protein D"/>
    <property type="match status" value="1"/>
</dbReference>
<dbReference type="Proteomes" id="UP001057520">
    <property type="component" value="Chromosome"/>
</dbReference>
<organism evidence="1 2">
    <name type="scientific">Caulobacter segnis</name>
    <dbReference type="NCBI Taxonomy" id="88688"/>
    <lineage>
        <taxon>Bacteria</taxon>
        <taxon>Pseudomonadati</taxon>
        <taxon>Pseudomonadota</taxon>
        <taxon>Alphaproteobacteria</taxon>
        <taxon>Caulobacterales</taxon>
        <taxon>Caulobacteraceae</taxon>
        <taxon>Caulobacter</taxon>
    </lineage>
</organism>
<name>A0ABY4ZX79_9CAUL</name>
<dbReference type="Pfam" id="PF02924">
    <property type="entry name" value="HDPD"/>
    <property type="match status" value="1"/>
</dbReference>
<evidence type="ECO:0000313" key="1">
    <source>
        <dbReference type="EMBL" id="USQ97249.1"/>
    </source>
</evidence>
<evidence type="ECO:0000313" key="2">
    <source>
        <dbReference type="Proteomes" id="UP001057520"/>
    </source>
</evidence>
<protein>
    <submittedName>
        <fullName evidence="1">Head decoration protein</fullName>
    </submittedName>
</protein>
<keyword evidence="2" id="KW-1185">Reference proteome</keyword>
<dbReference type="EMBL" id="CP096040">
    <property type="protein sequence ID" value="USQ97249.1"/>
    <property type="molecule type" value="Genomic_DNA"/>
</dbReference>
<gene>
    <name evidence="1" type="ORF">MZV50_06820</name>
</gene>
<sequence>MAIKKMGPRALTFVLSEADSNLSRDEGDLAVSQTIVPGQILALLAAATGVTVTSAARAGNTGNGVLTLATPAYTAKLKPGAYSAVCTIAAANGGTFRLERDGVEVETKAVAANFTKELKFAIADGATDFVVGDAFDFNVDMGEDDDAGEQYVEWDPTATNGAETPVAFSCYGAVTDSSDTQRIVVIDKLAVINGQDIQWPDGVTDAQKNKAIRELKKRFIKIQ</sequence>